<dbReference type="PANTHER" id="PTHR33936:SF24">
    <property type="entry name" value="C2H2-TYPE DOMAIN-CONTAINING PROTEIN"/>
    <property type="match status" value="1"/>
</dbReference>
<keyword evidence="1" id="KW-0863">Zinc-finger</keyword>
<dbReference type="AlphaFoldDB" id="A0A9N9SRN4"/>
<dbReference type="Gene3D" id="3.30.160.60">
    <property type="entry name" value="Classic Zinc Finger"/>
    <property type="match status" value="1"/>
</dbReference>
<dbReference type="OrthoDB" id="6779477at2759"/>
<evidence type="ECO:0000313" key="4">
    <source>
        <dbReference type="Proteomes" id="UP001153709"/>
    </source>
</evidence>
<dbReference type="Pfam" id="PF00096">
    <property type="entry name" value="zf-C2H2"/>
    <property type="match status" value="1"/>
</dbReference>
<keyword evidence="1" id="KW-0479">Metal-binding</keyword>
<dbReference type="InterPro" id="IPR052797">
    <property type="entry name" value="RegFact_GeneExpr_CellDeath"/>
</dbReference>
<evidence type="ECO:0000256" key="1">
    <source>
        <dbReference type="PROSITE-ProRule" id="PRU00042"/>
    </source>
</evidence>
<evidence type="ECO:0000313" key="3">
    <source>
        <dbReference type="EMBL" id="CAG9829063.1"/>
    </source>
</evidence>
<protein>
    <recommendedName>
        <fullName evidence="2">C2H2-type domain-containing protein</fullName>
    </recommendedName>
</protein>
<feature type="domain" description="C2H2-type" evidence="2">
    <location>
        <begin position="7"/>
        <end position="30"/>
    </location>
</feature>
<evidence type="ECO:0000259" key="2">
    <source>
        <dbReference type="PROSITE" id="PS50157"/>
    </source>
</evidence>
<dbReference type="InterPro" id="IPR013087">
    <property type="entry name" value="Znf_C2H2_type"/>
</dbReference>
<dbReference type="PROSITE" id="PS00028">
    <property type="entry name" value="ZINC_FINGER_C2H2_1"/>
    <property type="match status" value="1"/>
</dbReference>
<dbReference type="InterPro" id="IPR036236">
    <property type="entry name" value="Znf_C2H2_sf"/>
</dbReference>
<dbReference type="GO" id="GO:0008270">
    <property type="term" value="F:zinc ion binding"/>
    <property type="evidence" value="ECO:0007669"/>
    <property type="project" value="UniProtKB-KW"/>
</dbReference>
<dbReference type="SMART" id="SM00355">
    <property type="entry name" value="ZnF_C2H2"/>
    <property type="match status" value="3"/>
</dbReference>
<dbReference type="EMBL" id="OU898277">
    <property type="protein sequence ID" value="CAG9829063.1"/>
    <property type="molecule type" value="Genomic_DNA"/>
</dbReference>
<keyword evidence="1" id="KW-0862">Zinc</keyword>
<gene>
    <name evidence="3" type="ORF">DIABBA_LOCUS2919</name>
</gene>
<dbReference type="Proteomes" id="UP001153709">
    <property type="component" value="Chromosome 2"/>
</dbReference>
<reference evidence="3" key="1">
    <citation type="submission" date="2022-01" db="EMBL/GenBank/DDBJ databases">
        <authorList>
            <person name="King R."/>
        </authorList>
    </citation>
    <scope>NUCLEOTIDE SEQUENCE</scope>
</reference>
<proteinExistence type="predicted"/>
<keyword evidence="4" id="KW-1185">Reference proteome</keyword>
<dbReference type="PROSITE" id="PS50157">
    <property type="entry name" value="ZINC_FINGER_C2H2_2"/>
    <property type="match status" value="2"/>
</dbReference>
<dbReference type="PANTHER" id="PTHR33936">
    <property type="entry name" value="PROTEIN CBG17840"/>
    <property type="match status" value="1"/>
</dbReference>
<accession>A0A9N9SRN4</accession>
<feature type="domain" description="C2H2-type" evidence="2">
    <location>
        <begin position="46"/>
        <end position="74"/>
    </location>
</feature>
<organism evidence="3 4">
    <name type="scientific">Diabrotica balteata</name>
    <name type="common">Banded cucumber beetle</name>
    <dbReference type="NCBI Taxonomy" id="107213"/>
    <lineage>
        <taxon>Eukaryota</taxon>
        <taxon>Metazoa</taxon>
        <taxon>Ecdysozoa</taxon>
        <taxon>Arthropoda</taxon>
        <taxon>Hexapoda</taxon>
        <taxon>Insecta</taxon>
        <taxon>Pterygota</taxon>
        <taxon>Neoptera</taxon>
        <taxon>Endopterygota</taxon>
        <taxon>Coleoptera</taxon>
        <taxon>Polyphaga</taxon>
        <taxon>Cucujiformia</taxon>
        <taxon>Chrysomeloidea</taxon>
        <taxon>Chrysomelidae</taxon>
        <taxon>Galerucinae</taxon>
        <taxon>Diabroticina</taxon>
        <taxon>Diabroticites</taxon>
        <taxon>Diabrotica</taxon>
    </lineage>
</organism>
<sequence>MNISKVVECFVCQKTFSTSSNLRKHAKKFHPDTVLVESYYKNSKHFNFTCECGKNFNHIRHLKSHRKIHLDQKQNNFLQKKCPLCDFADCKKSLMLEHFQKAHSIFVDSKEYTFSNIEQFEKWKTDIEVESHSRYIRKAKCNESNISYYCCHRSGNYTPNDDRVRRLKGQGSRKINAYCPAGMKLIQNSNGDCKVVFIETHLGHDLDLEHLQLTHLERKDLAIKIASGMDFDEIIQEIKESAYPDSTKRLHLITKKDLRNIEACFNRSSAVVVKNKENINKMKGEKQSCLDLEETKIDAVELQNIKTNEHLDETKEHILKEFSDYISKVNSIVELERLKFVLKSHYDSFVSIK</sequence>
<name>A0A9N9SRN4_DIABA</name>
<dbReference type="SUPFAM" id="SSF57667">
    <property type="entry name" value="beta-beta-alpha zinc fingers"/>
    <property type="match status" value="1"/>
</dbReference>